<name>A0A2G2WHD5_CAPBA</name>
<dbReference type="EMBL" id="MLFT02000006">
    <property type="protein sequence ID" value="PHT44643.1"/>
    <property type="molecule type" value="Genomic_DNA"/>
</dbReference>
<reference evidence="1 2" key="1">
    <citation type="journal article" date="2017" name="Genome Biol.">
        <title>New reference genome sequences of hot pepper reveal the massive evolution of plant disease-resistance genes by retroduplication.</title>
        <authorList>
            <person name="Kim S."/>
            <person name="Park J."/>
            <person name="Yeom S.I."/>
            <person name="Kim Y.M."/>
            <person name="Seo E."/>
            <person name="Kim K.T."/>
            <person name="Kim M.S."/>
            <person name="Lee J.M."/>
            <person name="Cheong K."/>
            <person name="Shin H.S."/>
            <person name="Kim S.B."/>
            <person name="Han K."/>
            <person name="Lee J."/>
            <person name="Park M."/>
            <person name="Lee H.A."/>
            <person name="Lee H.Y."/>
            <person name="Lee Y."/>
            <person name="Oh S."/>
            <person name="Lee J.H."/>
            <person name="Choi E."/>
            <person name="Choi E."/>
            <person name="Lee S.E."/>
            <person name="Jeon J."/>
            <person name="Kim H."/>
            <person name="Choi G."/>
            <person name="Song H."/>
            <person name="Lee J."/>
            <person name="Lee S.C."/>
            <person name="Kwon J.K."/>
            <person name="Lee H.Y."/>
            <person name="Koo N."/>
            <person name="Hong Y."/>
            <person name="Kim R.W."/>
            <person name="Kang W.H."/>
            <person name="Huh J.H."/>
            <person name="Kang B.C."/>
            <person name="Yang T.J."/>
            <person name="Lee Y.H."/>
            <person name="Bennetzen J.L."/>
            <person name="Choi D."/>
        </authorList>
    </citation>
    <scope>NUCLEOTIDE SEQUENCE [LARGE SCALE GENOMIC DNA]</scope>
    <source>
        <strain evidence="2">cv. PBC81</strain>
    </source>
</reference>
<evidence type="ECO:0000313" key="2">
    <source>
        <dbReference type="Proteomes" id="UP000224567"/>
    </source>
</evidence>
<proteinExistence type="predicted"/>
<gene>
    <name evidence="1" type="ORF">CQW23_13801</name>
</gene>
<sequence>MNACSFFDLDIDEPILIAGGSELMNLRVLWTLILSYSKETVDIFEKFLSLQELSFVLKESWDYLTERYWFPKLDCLKELFFLEVDFESSNTNDSGPSVATNWSWDFHFPLNLKKLVLHDFPLTSDSLSTITRLPNLENFCLERKIKQGEEWNMGEEDTFVNLKYLALEEVTLAKWEFGEESFPMLEKLKLCECRKLTEIPPNFRDIGSLKIIQLVESPQLEDSALEIKQYVEDIMQRELEILGTSKGIEREITLVDYWKVQSWKEEKKMKTSNSSADPEGIQINVQYAFQEYYQLEGLSRQFYKLHPLWVRGYVEEISFEDISTYCKDLETLGHFLMRKNQMYPRLSEAL</sequence>
<dbReference type="Gene3D" id="3.80.10.10">
    <property type="entry name" value="Ribonuclease Inhibitor"/>
    <property type="match status" value="1"/>
</dbReference>
<dbReference type="InterPro" id="IPR032675">
    <property type="entry name" value="LRR_dom_sf"/>
</dbReference>
<dbReference type="PANTHER" id="PTHR15140">
    <property type="entry name" value="TUBULIN-SPECIFIC CHAPERONE E"/>
    <property type="match status" value="1"/>
</dbReference>
<accession>A0A2G2WHD5</accession>
<comment type="caution">
    <text evidence="1">The sequence shown here is derived from an EMBL/GenBank/DDBJ whole genome shotgun (WGS) entry which is preliminary data.</text>
</comment>
<protein>
    <submittedName>
        <fullName evidence="1">Uncharacterized protein</fullName>
    </submittedName>
</protein>
<keyword evidence="2" id="KW-1185">Reference proteome</keyword>
<dbReference type="Proteomes" id="UP000224567">
    <property type="component" value="Unassembled WGS sequence"/>
</dbReference>
<organism evidence="1 2">
    <name type="scientific">Capsicum baccatum</name>
    <name type="common">Peruvian pepper</name>
    <dbReference type="NCBI Taxonomy" id="33114"/>
    <lineage>
        <taxon>Eukaryota</taxon>
        <taxon>Viridiplantae</taxon>
        <taxon>Streptophyta</taxon>
        <taxon>Embryophyta</taxon>
        <taxon>Tracheophyta</taxon>
        <taxon>Spermatophyta</taxon>
        <taxon>Magnoliopsida</taxon>
        <taxon>eudicotyledons</taxon>
        <taxon>Gunneridae</taxon>
        <taxon>Pentapetalae</taxon>
        <taxon>asterids</taxon>
        <taxon>lamiids</taxon>
        <taxon>Solanales</taxon>
        <taxon>Solanaceae</taxon>
        <taxon>Solanoideae</taxon>
        <taxon>Capsiceae</taxon>
        <taxon>Capsicum</taxon>
    </lineage>
</organism>
<dbReference type="OrthoDB" id="1291962at2759"/>
<evidence type="ECO:0000313" key="1">
    <source>
        <dbReference type="EMBL" id="PHT44643.1"/>
    </source>
</evidence>
<reference evidence="2" key="2">
    <citation type="journal article" date="2017" name="J. Anim. Genet.">
        <title>Multiple reference genome sequences of hot pepper reveal the massive evolution of plant disease resistance genes by retroduplication.</title>
        <authorList>
            <person name="Kim S."/>
            <person name="Park J."/>
            <person name="Yeom S.-I."/>
            <person name="Kim Y.-M."/>
            <person name="Seo E."/>
            <person name="Kim K.-T."/>
            <person name="Kim M.-S."/>
            <person name="Lee J.M."/>
            <person name="Cheong K."/>
            <person name="Shin H.-S."/>
            <person name="Kim S.-B."/>
            <person name="Han K."/>
            <person name="Lee J."/>
            <person name="Park M."/>
            <person name="Lee H.-A."/>
            <person name="Lee H.-Y."/>
            <person name="Lee Y."/>
            <person name="Oh S."/>
            <person name="Lee J.H."/>
            <person name="Choi E."/>
            <person name="Choi E."/>
            <person name="Lee S.E."/>
            <person name="Jeon J."/>
            <person name="Kim H."/>
            <person name="Choi G."/>
            <person name="Song H."/>
            <person name="Lee J."/>
            <person name="Lee S.-C."/>
            <person name="Kwon J.-K."/>
            <person name="Lee H.-Y."/>
            <person name="Koo N."/>
            <person name="Hong Y."/>
            <person name="Kim R.W."/>
            <person name="Kang W.-H."/>
            <person name="Huh J.H."/>
            <person name="Kang B.-C."/>
            <person name="Yang T.-J."/>
            <person name="Lee Y.-H."/>
            <person name="Bennetzen J.L."/>
            <person name="Choi D."/>
        </authorList>
    </citation>
    <scope>NUCLEOTIDE SEQUENCE [LARGE SCALE GENOMIC DNA]</scope>
    <source>
        <strain evidence="2">cv. PBC81</strain>
    </source>
</reference>
<dbReference type="SUPFAM" id="SSF52058">
    <property type="entry name" value="L domain-like"/>
    <property type="match status" value="1"/>
</dbReference>
<dbReference type="AlphaFoldDB" id="A0A2G2WHD5"/>
<dbReference type="PANTHER" id="PTHR15140:SF52">
    <property type="entry name" value="LATE BLIGHT RESISTANCE PROTEIN HOMOLOG R1A-4"/>
    <property type="match status" value="1"/>
</dbReference>